<dbReference type="OrthoDB" id="10060824at2759"/>
<dbReference type="GO" id="GO:0007288">
    <property type="term" value="P:sperm axoneme assembly"/>
    <property type="evidence" value="ECO:0007669"/>
    <property type="project" value="TreeGrafter"/>
</dbReference>
<feature type="compositionally biased region" description="Acidic residues" evidence="1">
    <location>
        <begin position="1305"/>
        <end position="1319"/>
    </location>
</feature>
<proteinExistence type="predicted"/>
<protein>
    <recommendedName>
        <fullName evidence="2">Calponin-homology (CH) domain-containing protein</fullName>
    </recommendedName>
</protein>
<name>A0A3M0JZA5_HIRRU</name>
<evidence type="ECO:0000259" key="2">
    <source>
        <dbReference type="PROSITE" id="PS50021"/>
    </source>
</evidence>
<gene>
    <name evidence="3" type="ORF">DUI87_15713</name>
</gene>
<feature type="domain" description="Calponin-homology (CH)" evidence="2">
    <location>
        <begin position="1520"/>
        <end position="1643"/>
    </location>
</feature>
<dbReference type="PANTHER" id="PTHR45912:SF3">
    <property type="entry name" value="CILIA- AND FLAGELLA-ASSOCIATED PROTEIN 47"/>
    <property type="match status" value="1"/>
</dbReference>
<accession>A0A3M0JZA5</accession>
<reference evidence="3 4" key="1">
    <citation type="submission" date="2018-07" db="EMBL/GenBank/DDBJ databases">
        <title>A high quality draft genome assembly of the barn swallow (H. rustica rustica).</title>
        <authorList>
            <person name="Formenti G."/>
            <person name="Chiara M."/>
            <person name="Poveda L."/>
            <person name="Francoijs K.-J."/>
            <person name="Bonisoli-Alquati A."/>
            <person name="Canova L."/>
            <person name="Gianfranceschi L."/>
            <person name="Horner D.S."/>
            <person name="Saino N."/>
        </authorList>
    </citation>
    <scope>NUCLEOTIDE SEQUENCE [LARGE SCALE GENOMIC DNA]</scope>
    <source>
        <strain evidence="3">Chelidonia</strain>
        <tissue evidence="3">Blood</tissue>
    </source>
</reference>
<dbReference type="InterPro" id="IPR056343">
    <property type="entry name" value="CFAP47_dom"/>
</dbReference>
<dbReference type="Proteomes" id="UP000269221">
    <property type="component" value="Unassembled WGS sequence"/>
</dbReference>
<dbReference type="EMBL" id="QRBI01000120">
    <property type="protein sequence ID" value="RMC06282.1"/>
    <property type="molecule type" value="Genomic_DNA"/>
</dbReference>
<evidence type="ECO:0000256" key="1">
    <source>
        <dbReference type="SAM" id="MobiDB-lite"/>
    </source>
</evidence>
<dbReference type="STRING" id="333673.A0A3M0JZA5"/>
<feature type="region of interest" description="Disordered" evidence="1">
    <location>
        <begin position="1278"/>
        <end position="1339"/>
    </location>
</feature>
<organism evidence="3 4">
    <name type="scientific">Hirundo rustica rustica</name>
    <dbReference type="NCBI Taxonomy" id="333673"/>
    <lineage>
        <taxon>Eukaryota</taxon>
        <taxon>Metazoa</taxon>
        <taxon>Chordata</taxon>
        <taxon>Craniata</taxon>
        <taxon>Vertebrata</taxon>
        <taxon>Euteleostomi</taxon>
        <taxon>Archelosauria</taxon>
        <taxon>Archosauria</taxon>
        <taxon>Dinosauria</taxon>
        <taxon>Saurischia</taxon>
        <taxon>Theropoda</taxon>
        <taxon>Coelurosauria</taxon>
        <taxon>Aves</taxon>
        <taxon>Neognathae</taxon>
        <taxon>Neoaves</taxon>
        <taxon>Telluraves</taxon>
        <taxon>Australaves</taxon>
        <taxon>Passeriformes</taxon>
        <taxon>Sylvioidea</taxon>
        <taxon>Hirundinidae</taxon>
        <taxon>Hirundo</taxon>
    </lineage>
</organism>
<dbReference type="InterPro" id="IPR036872">
    <property type="entry name" value="CH_dom_sf"/>
</dbReference>
<dbReference type="InterPro" id="IPR001715">
    <property type="entry name" value="CH_dom"/>
</dbReference>
<dbReference type="Gene3D" id="1.10.418.10">
    <property type="entry name" value="Calponin-like domain"/>
    <property type="match status" value="1"/>
</dbReference>
<dbReference type="GO" id="GO:0005929">
    <property type="term" value="C:cilium"/>
    <property type="evidence" value="ECO:0007669"/>
    <property type="project" value="TreeGrafter"/>
</dbReference>
<evidence type="ECO:0000313" key="4">
    <source>
        <dbReference type="Proteomes" id="UP000269221"/>
    </source>
</evidence>
<dbReference type="SUPFAM" id="SSF47576">
    <property type="entry name" value="Calponin-homology domain, CH-domain"/>
    <property type="match status" value="1"/>
</dbReference>
<dbReference type="Gene3D" id="2.60.40.10">
    <property type="entry name" value="Immunoglobulins"/>
    <property type="match status" value="5"/>
</dbReference>
<comment type="caution">
    <text evidence="3">The sequence shown here is derived from an EMBL/GenBank/DDBJ whole genome shotgun (WGS) entry which is preliminary data.</text>
</comment>
<keyword evidence="4" id="KW-1185">Reference proteome</keyword>
<dbReference type="PANTHER" id="PTHR45912">
    <property type="entry name" value="CILIA- AND FLAGELLA-ASSOCIATED PROTEIN 47"/>
    <property type="match status" value="1"/>
</dbReference>
<feature type="compositionally biased region" description="Basic and acidic residues" evidence="1">
    <location>
        <begin position="1320"/>
        <end position="1337"/>
    </location>
</feature>
<dbReference type="InterPro" id="IPR013783">
    <property type="entry name" value="Ig-like_fold"/>
</dbReference>
<feature type="compositionally biased region" description="Low complexity" evidence="1">
    <location>
        <begin position="1294"/>
        <end position="1304"/>
    </location>
</feature>
<dbReference type="Pfam" id="PF24529">
    <property type="entry name" value="CFAP47"/>
    <property type="match status" value="1"/>
</dbReference>
<evidence type="ECO:0000313" key="3">
    <source>
        <dbReference type="EMBL" id="RMC06282.1"/>
    </source>
</evidence>
<dbReference type="PROSITE" id="PS50021">
    <property type="entry name" value="CH"/>
    <property type="match status" value="1"/>
</dbReference>
<sequence length="2302" mass="257216">MAEPWRDVCGVRIAPPELRFRDAIPGSCYRAAFTVQNLRAGTCHLRLLPPQEPQFKLIVENPEKLLASGLQVKAVVEYTPKCAEDFQDKLTLLVDDDVVHIPLFGLIPYCDLEIESEVNFGEMIANNKLVTKQISIVNRGTTSGVFRVSYDGVVLLNIKPDRGVVKPKSVRKIRVDICTDVPGVIKEMMKVELESRGCAEVWIKGVVVEQVLKVLGASCGKVLKCINFGPLYFGTSKTEKIHLYNDSPESVDWVAVLEDSAIGGEMGTDLQGSTDAVLHDLSLEKKDVDVSTLILCVPNQGTLLPYEKSLITICFSPEKCERDFEVNDTSLVQDYVLFLRFEAVGERSGCLQDLSGGATATTRSCSPHVDLALKGSGFPVILTFKPGTVINFKGCYFGEQTQVVCTMKNESEFLPVTFSFRKTAHFNISPERGTLKIKSEKEMMFSFSPRQIGTFEMKQIIDIIGTGVDKNNVDVLKTKSFHQIYLTLLGVCKSKPTSVVFTINPGLTPLISNATGQFVVRGKGQLSDTAPVAILKSTQTQIHTHRKNRNCKDDALIAFPNDRAASLRPSEWNKKYRTIFTKTERYNYVDPEFAYTDFERLLRKANTKLYIDFISSLRQRRLEKQAARDFFIYNNPVNIGIKPAESLKSPKISISDLPKEKPEPKMLPLDENCMLTSRKLAAMVSKSTNKGVWSWLSPMPSSPREKEDCKLTLTNKQLHQIFIGPSTIDFGDVCVHSTTTKELQIINNLSIHIWIQIEVKVAELQETSPLSQVVPPLTKTHIPVVLETTTVGMFKSSFRYKINNQHIGHVLVVARAMPFELQLSTRELILSPVPGCLAGTEFRRAVRVCNPRNYPVGFTWRPVTGEGKSAFTIKPTRGFVEPYSDVECEVVWHPGFNTPETGQFILCVRQGNSINLKCLAKFGATRVQFMAQNISFTHSPIGFTTYRTASILNTGYNHAYFQVAVRNAAELTLQIGGFSEITEIGIDVVSVKKLEQLKLFEYGEIFANATKSIPFLLQNKGQSCTRVEFDFSNYKDFKLNAEDSSVIKPLLEFSSMEFKFEQHSSNMHPSTADKSMNSQDLILKCLSRQSVTWKLNFDDVDKNIEDGIFRFSLQRGCLYKKEEVSITVSFYPLPLGVETEDVITIIPQDFIRQSRITVKLPVAELADGTTTCPFTVQFPEGQDIVLSSDGTANELTCRISFRSSKPMSFLGEMLFIDQEENRFSFRVSGTADNCLLTLYPYLALHCSDRKIIWRSNNKDFSTGEIVLQPCFTPPSSSQSYSTSPLGAAGGSTCEDSASESTTNESESDAYESEENEGTNEESKTDSQSDGKGNKRELSFYPDEDKEEYTFFQKTLAAVKSWFTLFGWSKGQNPISVPHSLRRDVCIVQLTVAQEKSFKQKIDKDKGFYAMLLHLNGEPIPGIAASQSLPPDPVERMFQLHWQHSELLSFLKGQGAYLSHVMPEFLLAPEDYEIWTEVNTGLRVFVLPCISPRIVPDPSSLESLKNMPGIKSEPLCSNIYSRYERAVIIWLNKHYETHRKIVWKDSQRGGIPPMRWIVNFDRDLLDGLVLAAQVAAYCPYLIPTHFIKMYTNPRTPEQFLHNSLILVKALHSVGLDIDIKATDICDPHPVMMLILCVHLYYTLPHYLPRSTIEFTGALHATIVKQVRLKNPSNKTLAYNALLVGRDADDFSLSKGNTATIPPLRQDFVTVEFTIRFLRPAEAVLILISDKVDGADGATMTFSLKSEVKKIEPLSMIKCRSPCYELKKFNVNVTNPFRTDGIFRVILLESTQYLVNAEKVCQARQVRQEQTFSTISLSCAGDPRADAALQVESQQSRGAESPGSPAAHSALDAAQDTFGSLGSDQSGLLPEFFSPMENLFLKGKGSATLDIHFLPFQQEKRYCSVILANEKIGDFVCLIEGTGDLPLPSELPALDSPNVLHATNTSEDASTVQPVLYLKCGLGQTLKENLKIPLINESKERALALAAQQQMSAFEYERRLMTGTLQSSSVRVATALLGLSRVERYALLLHFQRCALLKPRRHPSEQKYVDYSVEVSMKHVFEVPKKFSIPVLASARVNLDTSSDKCPTSQKTGGIDTVEFPIKFTPEHPGCYHCQILLKSSCDIRVYEIECVVNADQADAQLEFVTPAYQAVTQEIPISNITSEDWRFEVLLEGHCFHGPPVLNVPVGETVQYPLTFKPVAESVIMGKLILRNVTAGTQNVFSLKGIGKKPLPQDCIVVECQVGKVAHKILWVHNYTKKMLKYKVYSNLSMLSGAPDVVVNPEDTAAYTLTIAPCRRGVFQGTI</sequence>